<dbReference type="InterPro" id="IPR005829">
    <property type="entry name" value="Sugar_transporter_CS"/>
</dbReference>
<dbReference type="InterPro" id="IPR020846">
    <property type="entry name" value="MFS_dom"/>
</dbReference>
<dbReference type="EMBL" id="JRLX01000008">
    <property type="protein sequence ID" value="KGO86850.1"/>
    <property type="molecule type" value="Genomic_DNA"/>
</dbReference>
<evidence type="ECO:0000256" key="23">
    <source>
        <dbReference type="ARBA" id="ARBA00045709"/>
    </source>
</evidence>
<comment type="catalytic activity">
    <reaction evidence="13">
        <text>L-alpha-aminoacyl-L-lysine(out) = L-alpha-aminoacyl-L-lysine(in)</text>
        <dbReference type="Rhea" id="RHEA:79383"/>
        <dbReference type="ChEBI" id="CHEBI:229966"/>
    </reaction>
</comment>
<evidence type="ECO:0000256" key="11">
    <source>
        <dbReference type="ARBA" id="ARBA00044884"/>
    </source>
</evidence>
<evidence type="ECO:0000313" key="27">
    <source>
        <dbReference type="EMBL" id="KGO86850.1"/>
    </source>
</evidence>
<organism evidence="27 28">
    <name type="scientific">Flavobacterium rivuli WB 3.3-2 = DSM 21788</name>
    <dbReference type="NCBI Taxonomy" id="1121895"/>
    <lineage>
        <taxon>Bacteria</taxon>
        <taxon>Pseudomonadati</taxon>
        <taxon>Bacteroidota</taxon>
        <taxon>Flavobacteriia</taxon>
        <taxon>Flavobacteriales</taxon>
        <taxon>Flavobacteriaceae</taxon>
        <taxon>Flavobacterium</taxon>
    </lineage>
</organism>
<keyword evidence="6 25" id="KW-0472">Membrane</keyword>
<evidence type="ECO:0000256" key="25">
    <source>
        <dbReference type="SAM" id="Phobius"/>
    </source>
</evidence>
<dbReference type="PANTHER" id="PTHR23512:SF3">
    <property type="entry name" value="MAJOR FACILITATOR SUPERFAMILY DOMAIN-CONTAINING PROTEIN 1"/>
    <property type="match status" value="1"/>
</dbReference>
<evidence type="ECO:0000256" key="16">
    <source>
        <dbReference type="ARBA" id="ARBA00044900"/>
    </source>
</evidence>
<dbReference type="GO" id="GO:0022857">
    <property type="term" value="F:transmembrane transporter activity"/>
    <property type="evidence" value="ECO:0007669"/>
    <property type="project" value="InterPro"/>
</dbReference>
<comment type="catalytic activity">
    <reaction evidence="8">
        <text>L-lysyl-L-alanine(out) = L-lysyl-L-alanine(in)</text>
        <dbReference type="Rhea" id="RHEA:79399"/>
        <dbReference type="ChEBI" id="CHEBI:229954"/>
    </reaction>
</comment>
<evidence type="ECO:0000256" key="13">
    <source>
        <dbReference type="ARBA" id="ARBA00044893"/>
    </source>
</evidence>
<dbReference type="Proteomes" id="UP000030152">
    <property type="component" value="Unassembled WGS sequence"/>
</dbReference>
<protein>
    <recommendedName>
        <fullName evidence="21">Lysosomal dipeptide transporter MFSD1</fullName>
    </recommendedName>
    <alternativeName>
        <fullName evidence="22">Major facilitator superfamily domain-containing protein 1</fullName>
    </alternativeName>
</protein>
<gene>
    <name evidence="27" type="ORF">Q765_09515</name>
</gene>
<feature type="transmembrane region" description="Helical" evidence="25">
    <location>
        <begin position="384"/>
        <end position="403"/>
    </location>
</feature>
<evidence type="ECO:0000256" key="19">
    <source>
        <dbReference type="ARBA" id="ARBA00044919"/>
    </source>
</evidence>
<feature type="transmembrane region" description="Helical" evidence="25">
    <location>
        <begin position="82"/>
        <end position="104"/>
    </location>
</feature>
<feature type="transmembrane region" description="Helical" evidence="25">
    <location>
        <begin position="110"/>
        <end position="129"/>
    </location>
</feature>
<dbReference type="Pfam" id="PF07690">
    <property type="entry name" value="MFS_1"/>
    <property type="match status" value="1"/>
</dbReference>
<feature type="transmembrane region" description="Helical" evidence="25">
    <location>
        <begin position="313"/>
        <end position="333"/>
    </location>
</feature>
<evidence type="ECO:0000256" key="15">
    <source>
        <dbReference type="ARBA" id="ARBA00044899"/>
    </source>
</evidence>
<dbReference type="PROSITE" id="PS50850">
    <property type="entry name" value="MFS"/>
    <property type="match status" value="1"/>
</dbReference>
<dbReference type="STRING" id="1121895.GCA_000378485_00041"/>
<dbReference type="PANTHER" id="PTHR23512">
    <property type="entry name" value="MAJOR FACILITATOR SUPERFAMILY DOMAIN-CONTAINING PROTEIN 1"/>
    <property type="match status" value="1"/>
</dbReference>
<feature type="transmembrane region" description="Helical" evidence="25">
    <location>
        <begin position="288"/>
        <end position="307"/>
    </location>
</feature>
<evidence type="ECO:0000256" key="24">
    <source>
        <dbReference type="ARBA" id="ARBA00046376"/>
    </source>
</evidence>
<dbReference type="SUPFAM" id="SSF103473">
    <property type="entry name" value="MFS general substrate transporter"/>
    <property type="match status" value="1"/>
</dbReference>
<comment type="subunit">
    <text evidence="24">Homodimer. Interacts with lysosomal protein GLMP (via lumenal domain); the interaction starts while both proteins are still in the endoplasmic reticulum and is required for stabilization of MFSD1 in lysosomes but has no direct effect on its targeting to lysosomes or transporter activity.</text>
</comment>
<dbReference type="GO" id="GO:0005765">
    <property type="term" value="C:lysosomal membrane"/>
    <property type="evidence" value="ECO:0007669"/>
    <property type="project" value="UniProtKB-SubCell"/>
</dbReference>
<keyword evidence="3" id="KW-0813">Transport</keyword>
<comment type="subcellular location">
    <subcellularLocation>
        <location evidence="1">Lysosome membrane</location>
        <topology evidence="1">Multi-pass membrane protein</topology>
    </subcellularLocation>
</comment>
<comment type="catalytic activity">
    <reaction evidence="10">
        <text>L-alpha-aminoacyl-L-arginine(out) = L-alpha-aminoacyl-L-arginine(in)</text>
        <dbReference type="Rhea" id="RHEA:79367"/>
        <dbReference type="ChEBI" id="CHEBI:229968"/>
    </reaction>
</comment>
<evidence type="ECO:0000256" key="21">
    <source>
        <dbReference type="ARBA" id="ARBA00044985"/>
    </source>
</evidence>
<dbReference type="InterPro" id="IPR052187">
    <property type="entry name" value="MFSD1"/>
</dbReference>
<evidence type="ECO:0000256" key="8">
    <source>
        <dbReference type="ARBA" id="ARBA00044876"/>
    </source>
</evidence>
<dbReference type="AlphaFoldDB" id="A0A0A2MEW4"/>
<comment type="similarity">
    <text evidence="2">Belongs to the major facilitator superfamily.</text>
</comment>
<keyword evidence="4 25" id="KW-0812">Transmembrane</keyword>
<comment type="catalytic activity">
    <reaction evidence="17">
        <text>L-arginyl-glycine(out) = L-arginyl-glycine(in)</text>
        <dbReference type="Rhea" id="RHEA:79391"/>
        <dbReference type="ChEBI" id="CHEBI:229955"/>
    </reaction>
</comment>
<proteinExistence type="inferred from homology"/>
<comment type="catalytic activity">
    <reaction evidence="20">
        <text>L-lysyl-glycine(out) = L-lysyl-glycine(in)</text>
        <dbReference type="Rhea" id="RHEA:79407"/>
        <dbReference type="ChEBI" id="CHEBI:191202"/>
    </reaction>
</comment>
<dbReference type="RefSeq" id="WP_020211166.1">
    <property type="nucleotide sequence ID" value="NZ_JRLX01000008.1"/>
</dbReference>
<evidence type="ECO:0000256" key="3">
    <source>
        <dbReference type="ARBA" id="ARBA00022448"/>
    </source>
</evidence>
<evidence type="ECO:0000256" key="14">
    <source>
        <dbReference type="ARBA" id="ARBA00044898"/>
    </source>
</evidence>
<comment type="caution">
    <text evidence="27">The sequence shown here is derived from an EMBL/GenBank/DDBJ whole genome shotgun (WGS) entry which is preliminary data.</text>
</comment>
<dbReference type="PROSITE" id="PS00216">
    <property type="entry name" value="SUGAR_TRANSPORT_1"/>
    <property type="match status" value="1"/>
</dbReference>
<evidence type="ECO:0000256" key="2">
    <source>
        <dbReference type="ARBA" id="ARBA00008335"/>
    </source>
</evidence>
<comment type="catalytic activity">
    <reaction evidence="12">
        <text>L-lysyl-L-alpha-amino acid(out) = L-lysyl-L-alpha-amino acid(in)</text>
        <dbReference type="Rhea" id="RHEA:79387"/>
        <dbReference type="ChEBI" id="CHEBI:229965"/>
    </reaction>
</comment>
<evidence type="ECO:0000313" key="28">
    <source>
        <dbReference type="Proteomes" id="UP000030152"/>
    </source>
</evidence>
<evidence type="ECO:0000256" key="17">
    <source>
        <dbReference type="ARBA" id="ARBA00044903"/>
    </source>
</evidence>
<evidence type="ECO:0000256" key="9">
    <source>
        <dbReference type="ARBA" id="ARBA00044878"/>
    </source>
</evidence>
<dbReference type="Gene3D" id="1.20.1250.20">
    <property type="entry name" value="MFS general substrate transporter like domains"/>
    <property type="match status" value="2"/>
</dbReference>
<evidence type="ECO:0000256" key="7">
    <source>
        <dbReference type="ARBA" id="ARBA00023228"/>
    </source>
</evidence>
<evidence type="ECO:0000256" key="5">
    <source>
        <dbReference type="ARBA" id="ARBA00022989"/>
    </source>
</evidence>
<comment type="catalytic activity">
    <reaction evidence="11">
        <text>L-alpha-aminoacyl-L-histidine(out) = L-alpha-aminoacyl-L-histidine(in)</text>
        <dbReference type="Rhea" id="RHEA:79375"/>
        <dbReference type="ChEBI" id="CHEBI:229967"/>
    </reaction>
</comment>
<feature type="transmembrane region" description="Helical" evidence="25">
    <location>
        <begin position="169"/>
        <end position="191"/>
    </location>
</feature>
<evidence type="ECO:0000256" key="4">
    <source>
        <dbReference type="ARBA" id="ARBA00022692"/>
    </source>
</evidence>
<comment type="catalytic activity">
    <reaction evidence="9">
        <text>L-histidyl-glycine(out) = L-histidyl-glycine(in)</text>
        <dbReference type="Rhea" id="RHEA:79395"/>
        <dbReference type="ChEBI" id="CHEBI:229957"/>
    </reaction>
</comment>
<comment type="catalytic activity">
    <reaction evidence="18">
        <text>L-histidyl-L-alpha-amino acid(out) = L-histidyl-L-alpha-amino acid(in)</text>
        <dbReference type="Rhea" id="RHEA:79379"/>
        <dbReference type="ChEBI" id="CHEBI:229964"/>
    </reaction>
</comment>
<keyword evidence="7" id="KW-0458">Lysosome</keyword>
<feature type="transmembrane region" description="Helical" evidence="25">
    <location>
        <begin position="51"/>
        <end position="75"/>
    </location>
</feature>
<sequence length="412" mass="43962">MNSDISPKKGINPFVIAWILGLLFYFLEYAVRSAPSIMIPQLREAFSTSASGVSTIIGAYYITYSITSLAAGMALDKAGAKYPLFGGAIVLGLGCLLFTFAGYYPGYISRLLQGAGSAMAFPACVYIAVRAFSASKLATAIGATQSLGMLGGSAGQFLAAPLLQNGLSLAHFWIILGVFSFIIGAFIVYIIPQEKITIDANVQRQSLLAPYKIVFSNPQSYLSGLVSGLLFAPTTIFAMTWGVAFFQTGRHLDFSNATLTCAIVPLGWAVGCPLLGWLADKIGRRKPVVIGGASVMIISLLQLIYLPNLMAPYITMFIMGVASGAAMIPYSIIKEANPDKVKGSATGTINFLTFGVTSLLGPLFNYMYGKDLSTTTDNEGHFRSAGMFWVIGIALAMVICFFLKETGSKKKV</sequence>
<evidence type="ECO:0000256" key="12">
    <source>
        <dbReference type="ARBA" id="ARBA00044891"/>
    </source>
</evidence>
<reference evidence="27 28" key="1">
    <citation type="submission" date="2013-09" db="EMBL/GenBank/DDBJ databases">
        <authorList>
            <person name="Zeng Z."/>
            <person name="Chen C."/>
        </authorList>
    </citation>
    <scope>NUCLEOTIDE SEQUENCE [LARGE SCALE GENOMIC DNA]</scope>
    <source>
        <strain evidence="27 28">WB 3.3-2</strain>
    </source>
</reference>
<evidence type="ECO:0000256" key="18">
    <source>
        <dbReference type="ARBA" id="ARBA00044912"/>
    </source>
</evidence>
<feature type="transmembrane region" description="Helical" evidence="25">
    <location>
        <begin position="257"/>
        <end position="276"/>
    </location>
</feature>
<dbReference type="InterPro" id="IPR036259">
    <property type="entry name" value="MFS_trans_sf"/>
</dbReference>
<keyword evidence="5 25" id="KW-1133">Transmembrane helix</keyword>
<evidence type="ECO:0000256" key="6">
    <source>
        <dbReference type="ARBA" id="ARBA00023136"/>
    </source>
</evidence>
<evidence type="ECO:0000256" key="1">
    <source>
        <dbReference type="ARBA" id="ARBA00004155"/>
    </source>
</evidence>
<feature type="domain" description="Major facilitator superfamily (MFS) profile" evidence="26">
    <location>
        <begin position="14"/>
        <end position="407"/>
    </location>
</feature>
<feature type="transmembrane region" description="Helical" evidence="25">
    <location>
        <begin position="12"/>
        <end position="31"/>
    </location>
</feature>
<evidence type="ECO:0000256" key="10">
    <source>
        <dbReference type="ARBA" id="ARBA00044881"/>
    </source>
</evidence>
<name>A0A0A2MEW4_9FLAO</name>
<evidence type="ECO:0000256" key="20">
    <source>
        <dbReference type="ARBA" id="ARBA00044924"/>
    </source>
</evidence>
<comment type="function">
    <text evidence="23">Lysosomal dipeptide uniporter that selectively exports lysine, arginine or histidine-containing dipeptides with a net positive charge from the lysosome lumen into the cytosol. Could play a role in a specific type of protein O-glycosylation indirectly regulating macrophages migration and tissue invasion. Also essential for liver homeostasis.</text>
</comment>
<comment type="catalytic activity">
    <reaction evidence="16">
        <text>L-lysyl-L-lysine(out) = L-lysyl-L-lysine(in)</text>
        <dbReference type="Rhea" id="RHEA:79403"/>
        <dbReference type="ChEBI" id="CHEBI:229956"/>
    </reaction>
</comment>
<comment type="catalytic activity">
    <reaction evidence="14">
        <text>L-aspartyl-L-lysine(out) = L-aspartyl-L-lysine(in)</text>
        <dbReference type="Rhea" id="RHEA:79411"/>
        <dbReference type="ChEBI" id="CHEBI:229953"/>
    </reaction>
</comment>
<comment type="catalytic activity">
    <reaction evidence="15">
        <text>L-arginyl-L-alpha-amino acid(out) = L-arginyl-L-alpha-amino acid(in)</text>
        <dbReference type="Rhea" id="RHEA:79371"/>
        <dbReference type="ChEBI" id="CHEBI:84315"/>
    </reaction>
</comment>
<evidence type="ECO:0000259" key="26">
    <source>
        <dbReference type="PROSITE" id="PS50850"/>
    </source>
</evidence>
<dbReference type="OrthoDB" id="5620971at2"/>
<keyword evidence="28" id="KW-1185">Reference proteome</keyword>
<accession>A0A0A2MEW4</accession>
<feature type="transmembrane region" description="Helical" evidence="25">
    <location>
        <begin position="345"/>
        <end position="364"/>
    </location>
</feature>
<dbReference type="eggNOG" id="COG2271">
    <property type="taxonomic scope" value="Bacteria"/>
</dbReference>
<comment type="catalytic activity">
    <reaction evidence="19">
        <text>L-alanyl-L-lysine(out) = L-alanyl-L-lysine(in)</text>
        <dbReference type="Rhea" id="RHEA:79415"/>
        <dbReference type="ChEBI" id="CHEBI:192470"/>
    </reaction>
</comment>
<feature type="transmembrane region" description="Helical" evidence="25">
    <location>
        <begin position="221"/>
        <end position="245"/>
    </location>
</feature>
<dbReference type="InterPro" id="IPR011701">
    <property type="entry name" value="MFS"/>
</dbReference>
<evidence type="ECO:0000256" key="22">
    <source>
        <dbReference type="ARBA" id="ARBA00045018"/>
    </source>
</evidence>